<evidence type="ECO:0000313" key="2">
    <source>
        <dbReference type="Proteomes" id="UP000701801"/>
    </source>
</evidence>
<reference evidence="1" key="1">
    <citation type="submission" date="2021-07" db="EMBL/GenBank/DDBJ databases">
        <authorList>
            <person name="Durling M."/>
        </authorList>
    </citation>
    <scope>NUCLEOTIDE SEQUENCE</scope>
</reference>
<dbReference type="Proteomes" id="UP000701801">
    <property type="component" value="Unassembled WGS sequence"/>
</dbReference>
<proteinExistence type="predicted"/>
<organism evidence="1 2">
    <name type="scientific">Hymenoscyphus albidus</name>
    <dbReference type="NCBI Taxonomy" id="595503"/>
    <lineage>
        <taxon>Eukaryota</taxon>
        <taxon>Fungi</taxon>
        <taxon>Dikarya</taxon>
        <taxon>Ascomycota</taxon>
        <taxon>Pezizomycotina</taxon>
        <taxon>Leotiomycetes</taxon>
        <taxon>Helotiales</taxon>
        <taxon>Helotiaceae</taxon>
        <taxon>Hymenoscyphus</taxon>
    </lineage>
</organism>
<dbReference type="Gene3D" id="3.30.559.10">
    <property type="entry name" value="Chloramphenicol acetyltransferase-like domain"/>
    <property type="match status" value="1"/>
</dbReference>
<dbReference type="EMBL" id="CAJVRM010000731">
    <property type="protein sequence ID" value="CAG8983623.1"/>
    <property type="molecule type" value="Genomic_DNA"/>
</dbReference>
<dbReference type="AlphaFoldDB" id="A0A9N9Q2P8"/>
<keyword evidence="2" id="KW-1185">Reference proteome</keyword>
<evidence type="ECO:0000313" key="1">
    <source>
        <dbReference type="EMBL" id="CAG8983623.1"/>
    </source>
</evidence>
<dbReference type="InterPro" id="IPR023213">
    <property type="entry name" value="CAT-like_dom_sf"/>
</dbReference>
<gene>
    <name evidence="1" type="ORF">HYALB_00004645</name>
</gene>
<sequence length="497" mass="55907">MGVFSSKPVQPVAIPSDTVVELGPTGDTRILRPMVIDFTLCFDEVLDPKRLRGSLEALFNHGNWRKLGARLRLNVRTYFEMAWVDRGRLEYHFPAKFDGERPAFSYTHVEMSCNIKEYPLASQIPKATPVPTLQPDCAMFRSLSRDSHSPKRLEDWLISDIPQLYIHIVSLSDATMVAMTAMHTFLDANARVELVKAWVMSLNGRLNEVPEIYGFDFDPLEKLGKMATEESVLERHRTTDFGLFWWLAKLIIQSLFWKQTIRTICISPAALKKLKSQALTEVQALDSKAFLSDGDIISAWWTKYATLHLAKSKDRTVTIVNAFSMRPLLEKPYPNPDSTPLLPEGKPCLALSSDAIYTLIRAHEILAKPLSHTALSTRAQVEAMAAMLRSSKVPLVYGGSKSSMLVLSNRSKAKFYDVFDFSGAVVKVDEHLSKPIERIGRPAFIYALSIISGLSVRDNAVFEGPDGMGNLWLTATMDEENWAGVQEAIHREWEDAK</sequence>
<protein>
    <submittedName>
        <fullName evidence="1">Uncharacterized protein</fullName>
    </submittedName>
</protein>
<name>A0A9N9Q2P8_9HELO</name>
<accession>A0A9N9Q2P8</accession>
<comment type="caution">
    <text evidence="1">The sequence shown here is derived from an EMBL/GenBank/DDBJ whole genome shotgun (WGS) entry which is preliminary data.</text>
</comment>
<dbReference type="OrthoDB" id="21502at2759"/>